<comment type="caution">
    <text evidence="1">The sequence shown here is derived from an EMBL/GenBank/DDBJ whole genome shotgun (WGS) entry which is preliminary data.</text>
</comment>
<dbReference type="Proteomes" id="UP000186657">
    <property type="component" value="Unassembled WGS sequence"/>
</dbReference>
<sequence>MKLKQILNQLKFSSFWSKKVSDKDIYKIALKLYNNRKLIEGISDEKHDWDKAQTKDKTILTNPLKLLLFRCNQPLISIEKKFL</sequence>
<name>A0A1U7MZ58_9CYAN</name>
<accession>A0A1U7MZ58</accession>
<keyword evidence="2" id="KW-1185">Reference proteome</keyword>
<evidence type="ECO:0000313" key="2">
    <source>
        <dbReference type="Proteomes" id="UP000186657"/>
    </source>
</evidence>
<evidence type="ECO:0000313" key="1">
    <source>
        <dbReference type="EMBL" id="OLT58972.1"/>
    </source>
</evidence>
<gene>
    <name evidence="1" type="ORF">BJP37_07870</name>
</gene>
<proteinExistence type="predicted"/>
<protein>
    <submittedName>
        <fullName evidence="1">Uncharacterized protein</fullName>
    </submittedName>
</protein>
<dbReference type="RefSeq" id="WP_075897904.1">
    <property type="nucleotide sequence ID" value="NZ_MKZS01000001.1"/>
</dbReference>
<reference evidence="1 2" key="1">
    <citation type="submission" date="2016-10" db="EMBL/GenBank/DDBJ databases">
        <title>Comparative genomics uncovers the prolific and rare metabolic potential of the cyanobacterial genus Moorea.</title>
        <authorList>
            <person name="Leao T."/>
            <person name="Castelao G."/>
            <person name="Korobeynikov A."/>
            <person name="Monroe E.A."/>
            <person name="Podell S."/>
            <person name="Glukhov E."/>
            <person name="Allen E."/>
            <person name="Gerwick W.H."/>
            <person name="Gerwick L."/>
        </authorList>
    </citation>
    <scope>NUCLEOTIDE SEQUENCE [LARGE SCALE GENOMIC DNA]</scope>
    <source>
        <strain evidence="1 2">PNG5-198</strain>
    </source>
</reference>
<dbReference type="AlphaFoldDB" id="A0A1U7MZ58"/>
<dbReference type="EMBL" id="MKZS01000001">
    <property type="protein sequence ID" value="OLT58972.1"/>
    <property type="molecule type" value="Genomic_DNA"/>
</dbReference>
<organism evidence="1 2">
    <name type="scientific">Moorena bouillonii PNG</name>
    <dbReference type="NCBI Taxonomy" id="568701"/>
    <lineage>
        <taxon>Bacteria</taxon>
        <taxon>Bacillati</taxon>
        <taxon>Cyanobacteriota</taxon>
        <taxon>Cyanophyceae</taxon>
        <taxon>Coleofasciculales</taxon>
        <taxon>Coleofasciculaceae</taxon>
        <taxon>Moorena</taxon>
    </lineage>
</organism>